<dbReference type="AlphaFoldDB" id="A0AAV5RZL5"/>
<evidence type="ECO:0000313" key="1">
    <source>
        <dbReference type="EMBL" id="GMM57070.1"/>
    </source>
</evidence>
<sequence>MMQRNNSLLDDGNPLPATFDAKAVPNMSHRDKVNCWIDMVPFSTVGDNKNNTGLMSDDYTLDYEEMEFDLNKLTTGKHGVQFSFPTKDDLLEFQSRRIDCLVRKIYSLENEDGIEDSD</sequence>
<dbReference type="EMBL" id="BTGD01000011">
    <property type="protein sequence ID" value="GMM57070.1"/>
    <property type="molecule type" value="Genomic_DNA"/>
</dbReference>
<gene>
    <name evidence="1" type="ORF">DAKH74_036860</name>
</gene>
<comment type="caution">
    <text evidence="1">The sequence shown here is derived from an EMBL/GenBank/DDBJ whole genome shotgun (WGS) entry which is preliminary data.</text>
</comment>
<organism evidence="1 2">
    <name type="scientific">Maudiozyma humilis</name>
    <name type="common">Sour dough yeast</name>
    <name type="synonym">Kazachstania humilis</name>
    <dbReference type="NCBI Taxonomy" id="51915"/>
    <lineage>
        <taxon>Eukaryota</taxon>
        <taxon>Fungi</taxon>
        <taxon>Dikarya</taxon>
        <taxon>Ascomycota</taxon>
        <taxon>Saccharomycotina</taxon>
        <taxon>Saccharomycetes</taxon>
        <taxon>Saccharomycetales</taxon>
        <taxon>Saccharomycetaceae</taxon>
        <taxon>Maudiozyma</taxon>
    </lineage>
</organism>
<evidence type="ECO:0000313" key="2">
    <source>
        <dbReference type="Proteomes" id="UP001377567"/>
    </source>
</evidence>
<name>A0AAV5RZL5_MAUHU</name>
<dbReference type="Proteomes" id="UP001377567">
    <property type="component" value="Unassembled WGS sequence"/>
</dbReference>
<accession>A0AAV5RZL5</accession>
<proteinExistence type="predicted"/>
<protein>
    <submittedName>
        <fullName evidence="1">Uncharacterized protein</fullName>
    </submittedName>
</protein>
<reference evidence="1 2" key="1">
    <citation type="journal article" date="2023" name="Elife">
        <title>Identification of key yeast species and microbe-microbe interactions impacting larval growth of Drosophila in the wild.</title>
        <authorList>
            <person name="Mure A."/>
            <person name="Sugiura Y."/>
            <person name="Maeda R."/>
            <person name="Honda K."/>
            <person name="Sakurai N."/>
            <person name="Takahashi Y."/>
            <person name="Watada M."/>
            <person name="Katoh T."/>
            <person name="Gotoh A."/>
            <person name="Gotoh Y."/>
            <person name="Taniguchi I."/>
            <person name="Nakamura K."/>
            <person name="Hayashi T."/>
            <person name="Katayama T."/>
            <person name="Uemura T."/>
            <person name="Hattori Y."/>
        </authorList>
    </citation>
    <scope>NUCLEOTIDE SEQUENCE [LARGE SCALE GENOMIC DNA]</scope>
    <source>
        <strain evidence="1 2">KH-74</strain>
    </source>
</reference>
<keyword evidence="2" id="KW-1185">Reference proteome</keyword>